<dbReference type="Proteomes" id="UP001569963">
    <property type="component" value="Unassembled WGS sequence"/>
</dbReference>
<reference evidence="2 3" key="1">
    <citation type="submission" date="2023-11" db="EMBL/GenBank/DDBJ databases">
        <title>Actinomadura monticuli sp. nov., isolated from volcanic ash.</title>
        <authorList>
            <person name="Lee S.D."/>
            <person name="Yang H."/>
            <person name="Kim I.S."/>
        </authorList>
    </citation>
    <scope>NUCLEOTIDE SEQUENCE [LARGE SCALE GENOMIC DNA]</scope>
    <source>
        <strain evidence="2 3">DLS-62</strain>
    </source>
</reference>
<protein>
    <recommendedName>
        <fullName evidence="4">Phosphatidylethanolamine-binding protein</fullName>
    </recommendedName>
</protein>
<evidence type="ECO:0008006" key="4">
    <source>
        <dbReference type="Google" id="ProtNLM"/>
    </source>
</evidence>
<evidence type="ECO:0000313" key="3">
    <source>
        <dbReference type="Proteomes" id="UP001569963"/>
    </source>
</evidence>
<keyword evidence="3" id="KW-1185">Reference proteome</keyword>
<dbReference type="RefSeq" id="WP_371952672.1">
    <property type="nucleotide sequence ID" value="NZ_JAXCEI010000012.1"/>
</dbReference>
<evidence type="ECO:0000313" key="2">
    <source>
        <dbReference type="EMBL" id="MFA1542459.1"/>
    </source>
</evidence>
<name>A0ABV4QH08_9ACTN</name>
<accession>A0ABV4QH08</accession>
<organism evidence="2 3">
    <name type="scientific">Actinomadura monticuli</name>
    <dbReference type="NCBI Taxonomy" id="3097367"/>
    <lineage>
        <taxon>Bacteria</taxon>
        <taxon>Bacillati</taxon>
        <taxon>Actinomycetota</taxon>
        <taxon>Actinomycetes</taxon>
        <taxon>Streptosporangiales</taxon>
        <taxon>Thermomonosporaceae</taxon>
        <taxon>Actinomadura</taxon>
    </lineage>
</organism>
<dbReference type="EMBL" id="JAXCEI010000012">
    <property type="protein sequence ID" value="MFA1542459.1"/>
    <property type="molecule type" value="Genomic_DNA"/>
</dbReference>
<proteinExistence type="predicted"/>
<sequence length="66" mass="7054">MNQQQTGQDVEADMKRRIHRVGTGASNAPGHLDTDAGPSTADAEKDIEGRIRRRGTGASDHPGKDD</sequence>
<comment type="caution">
    <text evidence="2">The sequence shown here is derived from an EMBL/GenBank/DDBJ whole genome shotgun (WGS) entry which is preliminary data.</text>
</comment>
<gene>
    <name evidence="2" type="ORF">SM611_26275</name>
</gene>
<evidence type="ECO:0000256" key="1">
    <source>
        <dbReference type="SAM" id="MobiDB-lite"/>
    </source>
</evidence>
<feature type="region of interest" description="Disordered" evidence="1">
    <location>
        <begin position="1"/>
        <end position="66"/>
    </location>
</feature>